<gene>
    <name evidence="1" type="ORF">H8S23_04870</name>
</gene>
<protein>
    <submittedName>
        <fullName evidence="1">C_GCAxxG_C_C family protein</fullName>
    </submittedName>
</protein>
<dbReference type="RefSeq" id="WP_186887154.1">
    <property type="nucleotide sequence ID" value="NZ_JACONZ010000001.1"/>
</dbReference>
<proteinExistence type="predicted"/>
<comment type="caution">
    <text evidence="1">The sequence shown here is derived from an EMBL/GenBank/DDBJ whole genome shotgun (WGS) entry which is preliminary data.</text>
</comment>
<sequence>MSKNGERAYALFCEGYNCAQSTFAAFCGEMGLEEKTALRLASGLGGGVGRQREVCGAITGMTMAAGLLRGYHTPTSGPEKTETYAMVQQLCAAFREKHGSIICRELLGLDRAEGSPQASPRTPQYYHDRRCGEFCRDAADLLADFLAQAAAQE</sequence>
<dbReference type="Pfam" id="PF09719">
    <property type="entry name" value="C_GCAxxG_C_C"/>
    <property type="match status" value="1"/>
</dbReference>
<evidence type="ECO:0000313" key="2">
    <source>
        <dbReference type="Proteomes" id="UP000659630"/>
    </source>
</evidence>
<reference evidence="1" key="1">
    <citation type="submission" date="2020-08" db="EMBL/GenBank/DDBJ databases">
        <title>Genome public.</title>
        <authorList>
            <person name="Liu C."/>
            <person name="Sun Q."/>
        </authorList>
    </citation>
    <scope>NUCLEOTIDE SEQUENCE</scope>
    <source>
        <strain evidence="1">BX8</strain>
    </source>
</reference>
<accession>A0A923ID32</accession>
<evidence type="ECO:0000313" key="1">
    <source>
        <dbReference type="EMBL" id="MBC5580830.1"/>
    </source>
</evidence>
<dbReference type="AlphaFoldDB" id="A0A923ID32"/>
<keyword evidence="2" id="KW-1185">Reference proteome</keyword>
<dbReference type="Proteomes" id="UP000659630">
    <property type="component" value="Unassembled WGS sequence"/>
</dbReference>
<name>A0A923ID32_9FIRM</name>
<dbReference type="EMBL" id="JACONZ010000001">
    <property type="protein sequence ID" value="MBC5580830.1"/>
    <property type="molecule type" value="Genomic_DNA"/>
</dbReference>
<organism evidence="1 2">
    <name type="scientific">Anaerofilum hominis</name>
    <dbReference type="NCBI Taxonomy" id="2763016"/>
    <lineage>
        <taxon>Bacteria</taxon>
        <taxon>Bacillati</taxon>
        <taxon>Bacillota</taxon>
        <taxon>Clostridia</taxon>
        <taxon>Eubacteriales</taxon>
        <taxon>Oscillospiraceae</taxon>
        <taxon>Anaerofilum</taxon>
    </lineage>
</organism>
<dbReference type="InterPro" id="IPR010181">
    <property type="entry name" value="CGCAxxGCC_motif"/>
</dbReference>
<dbReference type="NCBIfam" id="TIGR01909">
    <property type="entry name" value="C_GCAxxG_C_C"/>
    <property type="match status" value="1"/>
</dbReference>